<protein>
    <submittedName>
        <fullName evidence="4">CocE/NonD family hydrolase</fullName>
    </submittedName>
</protein>
<dbReference type="SUPFAM" id="SSF49785">
    <property type="entry name" value="Galactose-binding domain-like"/>
    <property type="match status" value="1"/>
</dbReference>
<keyword evidence="1 4" id="KW-0378">Hydrolase</keyword>
<evidence type="ECO:0000256" key="1">
    <source>
        <dbReference type="ARBA" id="ARBA00022801"/>
    </source>
</evidence>
<sequence>MRLKPLASAFACALTSFGVSLLVATPAAAQQRPDPQAQLIAKRNAIEKELEQVAVIDRKVMVKMRDGKLMAADIYRPKGAGKVPIIFSRTPYNFNFWDVKLGAPRDMTRELDAVKHGYAYVEMQERGHFFSEGNYDILGMPLSDGSDELKWMSSQPWSNGKVGTTGCSSTAEWQLAVVAQNDPALATFNVQGFGAGIGKVGPYYEQGNWYRGGAVQMLFISWIYDYGIQNQTRPLFPHGTSQADLVNASHFYDLAPQMPPVDWNKAFWHLPEKDMIKAVGGPPGIFETHMPVATGGDMIARTPNDPAWYKGGLWNEKLKVSKPGLWFMSWFDVSVSPNLAAYNEVRRTAPKAVADQQYAIIAPVLHCAYTRASEHTMIGDLDVGDARFDYNDLVYGWFDHYLKGEDSPILDKQPGVMYYVMGANRWEKSDTWPPAGARTQDLYFTSEGQANTLYGNGELVDTPPAADHPDQFVYDPENPVPTFGGGGCCQGSAVKFGSYDQRPQETRNDILVYDSKPFEQGTEVSGPITVTLYVSSSAKDTDFTFKVSDVYPDGRAFNITENIQRMRYRNGYDKPLAWLSPGQTYKVTFQPIDTSYYFKPGHKLRVDVSSSNFPRFDRNLNTGGNNYDEVKGVIARNVIHHDSQHPSRITITVVPNGEPVAEGKTGKSG</sequence>
<dbReference type="RefSeq" id="WP_367854621.1">
    <property type="nucleotide sequence ID" value="NZ_JBFOHK010000003.1"/>
</dbReference>
<dbReference type="GO" id="GO:0016787">
    <property type="term" value="F:hydrolase activity"/>
    <property type="evidence" value="ECO:0007669"/>
    <property type="project" value="UniProtKB-KW"/>
</dbReference>
<dbReference type="NCBIfam" id="TIGR00976">
    <property type="entry name" value="CocE_NonD"/>
    <property type="match status" value="2"/>
</dbReference>
<feature type="signal peptide" evidence="2">
    <location>
        <begin position="1"/>
        <end position="29"/>
    </location>
</feature>
<dbReference type="SUPFAM" id="SSF53474">
    <property type="entry name" value="alpha/beta-Hydrolases"/>
    <property type="match status" value="1"/>
</dbReference>
<accession>A0ABV3QFF0</accession>
<feature type="chain" id="PRO_5046750622" evidence="2">
    <location>
        <begin position="30"/>
        <end position="669"/>
    </location>
</feature>
<reference evidence="4 5" key="1">
    <citation type="submission" date="2024-06" db="EMBL/GenBank/DDBJ databases">
        <authorList>
            <person name="Woo H."/>
        </authorList>
    </citation>
    <scope>NUCLEOTIDE SEQUENCE [LARGE SCALE GENOMIC DNA]</scope>
    <source>
        <strain evidence="4 5">Si-c</strain>
    </source>
</reference>
<evidence type="ECO:0000313" key="4">
    <source>
        <dbReference type="EMBL" id="MEW9572553.1"/>
    </source>
</evidence>
<dbReference type="InterPro" id="IPR005674">
    <property type="entry name" value="CocE/Ser_esterase"/>
</dbReference>
<comment type="caution">
    <text evidence="4">The sequence shown here is derived from an EMBL/GenBank/DDBJ whole genome shotgun (WGS) entry which is preliminary data.</text>
</comment>
<dbReference type="Gene3D" id="2.60.120.260">
    <property type="entry name" value="Galactose-binding domain-like"/>
    <property type="match status" value="1"/>
</dbReference>
<proteinExistence type="predicted"/>
<gene>
    <name evidence="4" type="ORF">ABQJ54_12410</name>
</gene>
<dbReference type="InterPro" id="IPR013736">
    <property type="entry name" value="Xaa-Pro_dipept_C"/>
</dbReference>
<feature type="domain" description="Xaa-Pro dipeptidyl-peptidase C-terminal" evidence="3">
    <location>
        <begin position="395"/>
        <end position="650"/>
    </location>
</feature>
<name>A0ABV3QFF0_9GAMM</name>
<dbReference type="Gene3D" id="1.10.3020.10">
    <property type="entry name" value="alpha-amino acid ester hydrolase ( Helical cap domain)"/>
    <property type="match status" value="1"/>
</dbReference>
<dbReference type="InterPro" id="IPR008979">
    <property type="entry name" value="Galactose-bd-like_sf"/>
</dbReference>
<evidence type="ECO:0000256" key="2">
    <source>
        <dbReference type="SAM" id="SignalP"/>
    </source>
</evidence>
<dbReference type="Pfam" id="PF08530">
    <property type="entry name" value="PepX_C"/>
    <property type="match status" value="1"/>
</dbReference>
<evidence type="ECO:0000313" key="5">
    <source>
        <dbReference type="Proteomes" id="UP001556220"/>
    </source>
</evidence>
<dbReference type="Proteomes" id="UP001556220">
    <property type="component" value="Unassembled WGS sequence"/>
</dbReference>
<dbReference type="SMART" id="SM00939">
    <property type="entry name" value="PepX_C"/>
    <property type="match status" value="1"/>
</dbReference>
<organism evidence="4 5">
    <name type="scientific">Rhodanobacter lycopersici</name>
    <dbReference type="NCBI Taxonomy" id="3162487"/>
    <lineage>
        <taxon>Bacteria</taxon>
        <taxon>Pseudomonadati</taxon>
        <taxon>Pseudomonadota</taxon>
        <taxon>Gammaproteobacteria</taxon>
        <taxon>Lysobacterales</taxon>
        <taxon>Rhodanobacteraceae</taxon>
        <taxon>Rhodanobacter</taxon>
    </lineage>
</organism>
<keyword evidence="2" id="KW-0732">Signal</keyword>
<evidence type="ECO:0000259" key="3">
    <source>
        <dbReference type="SMART" id="SM00939"/>
    </source>
</evidence>
<dbReference type="InterPro" id="IPR000383">
    <property type="entry name" value="Xaa-Pro-like_dom"/>
</dbReference>
<dbReference type="EMBL" id="JBFOHK010000003">
    <property type="protein sequence ID" value="MEW9572553.1"/>
    <property type="molecule type" value="Genomic_DNA"/>
</dbReference>
<keyword evidence="5" id="KW-1185">Reference proteome</keyword>
<dbReference type="InterPro" id="IPR029058">
    <property type="entry name" value="AB_hydrolase_fold"/>
</dbReference>
<dbReference type="Pfam" id="PF02129">
    <property type="entry name" value="Peptidase_S15"/>
    <property type="match status" value="1"/>
</dbReference>
<dbReference type="Gene3D" id="3.40.50.1820">
    <property type="entry name" value="alpha/beta hydrolase"/>
    <property type="match status" value="1"/>
</dbReference>